<evidence type="ECO:0000313" key="3">
    <source>
        <dbReference type="Proteomes" id="UP000738359"/>
    </source>
</evidence>
<feature type="coiled-coil region" evidence="1">
    <location>
        <begin position="14"/>
        <end position="41"/>
    </location>
</feature>
<name>A0A9P6JAF5_MORAP</name>
<reference evidence="2" key="1">
    <citation type="journal article" date="2020" name="Fungal Divers.">
        <title>Resolving the Mortierellaceae phylogeny through synthesis of multi-gene phylogenetics and phylogenomics.</title>
        <authorList>
            <person name="Vandepol N."/>
            <person name="Liber J."/>
            <person name="Desiro A."/>
            <person name="Na H."/>
            <person name="Kennedy M."/>
            <person name="Barry K."/>
            <person name="Grigoriev I.V."/>
            <person name="Miller A.N."/>
            <person name="O'Donnell K."/>
            <person name="Stajich J.E."/>
            <person name="Bonito G."/>
        </authorList>
    </citation>
    <scope>NUCLEOTIDE SEQUENCE</scope>
    <source>
        <strain evidence="2">CK1249</strain>
    </source>
</reference>
<evidence type="ECO:0000256" key="1">
    <source>
        <dbReference type="SAM" id="Coils"/>
    </source>
</evidence>
<dbReference type="AlphaFoldDB" id="A0A9P6JAF5"/>
<dbReference type="EMBL" id="JAAAHY010000216">
    <property type="protein sequence ID" value="KAF9965839.1"/>
    <property type="molecule type" value="Genomic_DNA"/>
</dbReference>
<dbReference type="Proteomes" id="UP000738359">
    <property type="component" value="Unassembled WGS sequence"/>
</dbReference>
<organism evidence="2 3">
    <name type="scientific">Mortierella alpina</name>
    <name type="common">Oleaginous fungus</name>
    <name type="synonym">Mortierella renispora</name>
    <dbReference type="NCBI Taxonomy" id="64518"/>
    <lineage>
        <taxon>Eukaryota</taxon>
        <taxon>Fungi</taxon>
        <taxon>Fungi incertae sedis</taxon>
        <taxon>Mucoromycota</taxon>
        <taxon>Mortierellomycotina</taxon>
        <taxon>Mortierellomycetes</taxon>
        <taxon>Mortierellales</taxon>
        <taxon>Mortierellaceae</taxon>
        <taxon>Mortierella</taxon>
    </lineage>
</organism>
<gene>
    <name evidence="2" type="ORF">BGZ70_003986</name>
</gene>
<accession>A0A9P6JAF5</accession>
<sequence>MTIQRLALQAMALVKEARTILKQLLQDYKNAQSRQDGVEKQYEVYYDRLGFVVPMGLDEPPADHAKTSELPRKNVH</sequence>
<keyword evidence="3" id="KW-1185">Reference proteome</keyword>
<keyword evidence="1" id="KW-0175">Coiled coil</keyword>
<evidence type="ECO:0000313" key="2">
    <source>
        <dbReference type="EMBL" id="KAF9965839.1"/>
    </source>
</evidence>
<proteinExistence type="predicted"/>
<protein>
    <submittedName>
        <fullName evidence="2">Uncharacterized protein</fullName>
    </submittedName>
</protein>
<comment type="caution">
    <text evidence="2">The sequence shown here is derived from an EMBL/GenBank/DDBJ whole genome shotgun (WGS) entry which is preliminary data.</text>
</comment>